<dbReference type="AlphaFoldDB" id="A0AA41Q074"/>
<comment type="caution">
    <text evidence="1">The sequence shown here is derived from an EMBL/GenBank/DDBJ whole genome shotgun (WGS) entry which is preliminary data.</text>
</comment>
<protein>
    <recommendedName>
        <fullName evidence="3">HEAT repeat domain-containing protein</fullName>
    </recommendedName>
</protein>
<keyword evidence="2" id="KW-1185">Reference proteome</keyword>
<dbReference type="RefSeq" id="WP_235053228.1">
    <property type="nucleotide sequence ID" value="NZ_JAKFHA010000009.1"/>
</dbReference>
<organism evidence="1 2">
    <name type="scientific">Yinghuangia soli</name>
    <dbReference type="NCBI Taxonomy" id="2908204"/>
    <lineage>
        <taxon>Bacteria</taxon>
        <taxon>Bacillati</taxon>
        <taxon>Actinomycetota</taxon>
        <taxon>Actinomycetes</taxon>
        <taxon>Kitasatosporales</taxon>
        <taxon>Streptomycetaceae</taxon>
        <taxon>Yinghuangia</taxon>
    </lineage>
</organism>
<gene>
    <name evidence="1" type="ORF">LZ495_17875</name>
</gene>
<dbReference type="InterPro" id="IPR016024">
    <property type="entry name" value="ARM-type_fold"/>
</dbReference>
<accession>A0AA41Q074</accession>
<dbReference type="EMBL" id="JAKFHA010000009">
    <property type="protein sequence ID" value="MCF2529068.1"/>
    <property type="molecule type" value="Genomic_DNA"/>
</dbReference>
<name>A0AA41Q074_9ACTN</name>
<evidence type="ECO:0000313" key="2">
    <source>
        <dbReference type="Proteomes" id="UP001165378"/>
    </source>
</evidence>
<dbReference type="SUPFAM" id="SSF48371">
    <property type="entry name" value="ARM repeat"/>
    <property type="match status" value="1"/>
</dbReference>
<evidence type="ECO:0000313" key="1">
    <source>
        <dbReference type="EMBL" id="MCF2529068.1"/>
    </source>
</evidence>
<dbReference type="Proteomes" id="UP001165378">
    <property type="component" value="Unassembled WGS sequence"/>
</dbReference>
<proteinExistence type="predicted"/>
<reference evidence="1" key="1">
    <citation type="submission" date="2022-01" db="EMBL/GenBank/DDBJ databases">
        <title>Genome-Based Taxonomic Classification of the Phylum Actinobacteria.</title>
        <authorList>
            <person name="Gao Y."/>
        </authorList>
    </citation>
    <scope>NUCLEOTIDE SEQUENCE</scope>
    <source>
        <strain evidence="1">KLBMP 8922</strain>
    </source>
</reference>
<sequence length="513" mass="54548">MSDAAPRLVELLLAADVADDLVLAHDAVAALARQPRAVVRLDQAVRHQAWCQDRYLPWQTVPWPDAQTPPPAGGPACWHEQIRRRIAVREPGPIAVVLAVMHPDGRLRESALRRMTQRSEGVWTPYITLRTTDWVRPVREIALLALVDRLLENPAAHLRPAAELVFSVPDRKRARTARLQVDAAIAAGPREVLGELRASPIPALRRAAFRAGTWPGTALDELVRVAEGDGDPRLRPAAAETAAREALWTGRGDLLARLAMASHASVRAVGIVAAARAGDPGRALGALDDVSAVIRASARDIARRHGVDALAHYRAAVSGPEAPAPGALSGLGETGGPTDAALAGRWLAHPEPDGRLRALQALGQLDAVPTDAALALFADSSAAVVRGATAVLLRRIDGVPEEALWPALADGRRVRRVGAFRLLRAKGGVPRLKAALVAAGGPDPKLAAQALAALQAWADQPFHWSARVRLRPDGDLSCTPGERTELMGLAAGIGGSLSDRTRERLLSRLEKSA</sequence>
<evidence type="ECO:0008006" key="3">
    <source>
        <dbReference type="Google" id="ProtNLM"/>
    </source>
</evidence>